<evidence type="ECO:0000256" key="2">
    <source>
        <dbReference type="RuleBase" id="RU003476"/>
    </source>
</evidence>
<protein>
    <submittedName>
        <fullName evidence="4">8-oxo-dGTP diphosphatase</fullName>
        <ecNumber evidence="4">3.6.1.55</ecNumber>
    </submittedName>
</protein>
<dbReference type="Pfam" id="PF00293">
    <property type="entry name" value="NUDIX"/>
    <property type="match status" value="1"/>
</dbReference>
<evidence type="ECO:0000259" key="3">
    <source>
        <dbReference type="PROSITE" id="PS51462"/>
    </source>
</evidence>
<dbReference type="RefSeq" id="WP_309730408.1">
    <property type="nucleotide sequence ID" value="NZ_JAVDQA010000011.1"/>
</dbReference>
<comment type="similarity">
    <text evidence="2">Belongs to the Nudix hydrolase family.</text>
</comment>
<accession>A0ABU1KAR3</accession>
<dbReference type="InterPro" id="IPR015797">
    <property type="entry name" value="NUDIX_hydrolase-like_dom_sf"/>
</dbReference>
<sequence>MKQEIAITVDAVIFAEENNELFLLMIKRKNEPFKNEWALPGGFLEKDELLKTGCLRELKEETGLALTEIQQVGIYDKIDRDPRGRTLSVAFTAKLQQKKEVKGNDDAEEAEWVSLKEIKKTAFDHNLIISDAKKKLQITA</sequence>
<dbReference type="Gene3D" id="3.90.79.10">
    <property type="entry name" value="Nucleoside Triphosphate Pyrophosphohydrolase"/>
    <property type="match status" value="1"/>
</dbReference>
<proteinExistence type="inferred from homology"/>
<dbReference type="PANTHER" id="PTHR43736">
    <property type="entry name" value="ADP-RIBOSE PYROPHOSPHATASE"/>
    <property type="match status" value="1"/>
</dbReference>
<name>A0ABU1KAR3_9FLAO</name>
<dbReference type="InterPro" id="IPR020084">
    <property type="entry name" value="NUDIX_hydrolase_CS"/>
</dbReference>
<dbReference type="InterPro" id="IPR000086">
    <property type="entry name" value="NUDIX_hydrolase_dom"/>
</dbReference>
<dbReference type="SUPFAM" id="SSF55811">
    <property type="entry name" value="Nudix"/>
    <property type="match status" value="1"/>
</dbReference>
<keyword evidence="5" id="KW-1185">Reference proteome</keyword>
<dbReference type="InterPro" id="IPR020476">
    <property type="entry name" value="Nudix_hydrolase"/>
</dbReference>
<organism evidence="4 5">
    <name type="scientific">Mesonia maritima</name>
    <dbReference type="NCBI Taxonomy" id="1793873"/>
    <lineage>
        <taxon>Bacteria</taxon>
        <taxon>Pseudomonadati</taxon>
        <taxon>Bacteroidota</taxon>
        <taxon>Flavobacteriia</taxon>
        <taxon>Flavobacteriales</taxon>
        <taxon>Flavobacteriaceae</taxon>
        <taxon>Mesonia</taxon>
    </lineage>
</organism>
<keyword evidence="1 2" id="KW-0378">Hydrolase</keyword>
<comment type="caution">
    <text evidence="4">The sequence shown here is derived from an EMBL/GenBank/DDBJ whole genome shotgun (WGS) entry which is preliminary data.</text>
</comment>
<dbReference type="PRINTS" id="PR00502">
    <property type="entry name" value="NUDIXFAMILY"/>
</dbReference>
<dbReference type="PROSITE" id="PS51462">
    <property type="entry name" value="NUDIX"/>
    <property type="match status" value="1"/>
</dbReference>
<dbReference type="EC" id="3.6.1.55" evidence="4"/>
<dbReference type="EMBL" id="JAVDQA010000011">
    <property type="protein sequence ID" value="MDR6302127.1"/>
    <property type="molecule type" value="Genomic_DNA"/>
</dbReference>
<feature type="domain" description="Nudix hydrolase" evidence="3">
    <location>
        <begin position="4"/>
        <end position="137"/>
    </location>
</feature>
<dbReference type="GO" id="GO:0035539">
    <property type="term" value="F:8-oxo-7,8-dihydrodeoxyguanosine triphosphate pyrophosphatase activity"/>
    <property type="evidence" value="ECO:0007669"/>
    <property type="project" value="UniProtKB-EC"/>
</dbReference>
<reference evidence="4 5" key="1">
    <citation type="submission" date="2023-07" db="EMBL/GenBank/DDBJ databases">
        <title>Genomic Encyclopedia of Type Strains, Phase IV (KMG-IV): sequencing the most valuable type-strain genomes for metagenomic binning, comparative biology and taxonomic classification.</title>
        <authorList>
            <person name="Goeker M."/>
        </authorList>
    </citation>
    <scope>NUCLEOTIDE SEQUENCE [LARGE SCALE GENOMIC DNA]</scope>
    <source>
        <strain evidence="4 5">DSM 102814</strain>
    </source>
</reference>
<dbReference type="Proteomes" id="UP001257659">
    <property type="component" value="Unassembled WGS sequence"/>
</dbReference>
<gene>
    <name evidence="4" type="ORF">GGR31_002806</name>
</gene>
<dbReference type="CDD" id="cd18873">
    <property type="entry name" value="NUDIX_NadM_like"/>
    <property type="match status" value="1"/>
</dbReference>
<evidence type="ECO:0000256" key="1">
    <source>
        <dbReference type="ARBA" id="ARBA00022801"/>
    </source>
</evidence>
<evidence type="ECO:0000313" key="4">
    <source>
        <dbReference type="EMBL" id="MDR6302127.1"/>
    </source>
</evidence>
<evidence type="ECO:0000313" key="5">
    <source>
        <dbReference type="Proteomes" id="UP001257659"/>
    </source>
</evidence>
<dbReference type="PANTHER" id="PTHR43736:SF1">
    <property type="entry name" value="DIHYDRONEOPTERIN TRIPHOSPHATE DIPHOSPHATASE"/>
    <property type="match status" value="1"/>
</dbReference>
<dbReference type="PROSITE" id="PS00893">
    <property type="entry name" value="NUDIX_BOX"/>
    <property type="match status" value="1"/>
</dbReference>